<accession>A0A2P6SLG9</accession>
<comment type="caution">
    <text evidence="1">The sequence shown here is derived from an EMBL/GenBank/DDBJ whole genome shotgun (WGS) entry which is preliminary data.</text>
</comment>
<name>A0A2P6SLG9_ROSCH</name>
<dbReference type="AlphaFoldDB" id="A0A2P6SLG9"/>
<protein>
    <submittedName>
        <fullName evidence="1">Uncharacterized protein</fullName>
    </submittedName>
</protein>
<dbReference type="EMBL" id="PDCK01000039">
    <property type="protein sequence ID" value="PRQ59512.1"/>
    <property type="molecule type" value="Genomic_DNA"/>
</dbReference>
<organism evidence="1 2">
    <name type="scientific">Rosa chinensis</name>
    <name type="common">China rose</name>
    <dbReference type="NCBI Taxonomy" id="74649"/>
    <lineage>
        <taxon>Eukaryota</taxon>
        <taxon>Viridiplantae</taxon>
        <taxon>Streptophyta</taxon>
        <taxon>Embryophyta</taxon>
        <taxon>Tracheophyta</taxon>
        <taxon>Spermatophyta</taxon>
        <taxon>Magnoliopsida</taxon>
        <taxon>eudicotyledons</taxon>
        <taxon>Gunneridae</taxon>
        <taxon>Pentapetalae</taxon>
        <taxon>rosids</taxon>
        <taxon>fabids</taxon>
        <taxon>Rosales</taxon>
        <taxon>Rosaceae</taxon>
        <taxon>Rosoideae</taxon>
        <taxon>Rosoideae incertae sedis</taxon>
        <taxon>Rosa</taxon>
    </lineage>
</organism>
<keyword evidence="2" id="KW-1185">Reference proteome</keyword>
<sequence length="50" mass="6144">MQLVCSLPLKYRFEFDVGIMNYQESLYCNLYNYVCCIINFFFFHNPCYVH</sequence>
<evidence type="ECO:0000313" key="2">
    <source>
        <dbReference type="Proteomes" id="UP000238479"/>
    </source>
</evidence>
<dbReference type="Proteomes" id="UP000238479">
    <property type="component" value="Chromosome 1"/>
</dbReference>
<gene>
    <name evidence="1" type="ORF">RchiOBHm_Chr1g0371011</name>
</gene>
<reference evidence="1 2" key="1">
    <citation type="journal article" date="2018" name="Nat. Genet.">
        <title>The Rosa genome provides new insights in the design of modern roses.</title>
        <authorList>
            <person name="Bendahmane M."/>
        </authorList>
    </citation>
    <scope>NUCLEOTIDE SEQUENCE [LARGE SCALE GENOMIC DNA]</scope>
    <source>
        <strain evidence="2">cv. Old Blush</strain>
    </source>
</reference>
<proteinExistence type="predicted"/>
<dbReference type="Gramene" id="PRQ59512">
    <property type="protein sequence ID" value="PRQ59512"/>
    <property type="gene ID" value="RchiOBHm_Chr1g0371011"/>
</dbReference>
<evidence type="ECO:0000313" key="1">
    <source>
        <dbReference type="EMBL" id="PRQ59512.1"/>
    </source>
</evidence>